<dbReference type="RefSeq" id="WP_112403513.1">
    <property type="nucleotide sequence ID" value="NZ_QLTR01000006.1"/>
</dbReference>
<organism evidence="3 4">
    <name type="scientific">Vibrio diazotrophicus</name>
    <dbReference type="NCBI Taxonomy" id="685"/>
    <lineage>
        <taxon>Bacteria</taxon>
        <taxon>Pseudomonadati</taxon>
        <taxon>Pseudomonadota</taxon>
        <taxon>Gammaproteobacteria</taxon>
        <taxon>Vibrionales</taxon>
        <taxon>Vibrionaceae</taxon>
        <taxon>Vibrio</taxon>
    </lineage>
</organism>
<dbReference type="InterPro" id="IPR021835">
    <property type="entry name" value="DUF3427"/>
</dbReference>
<evidence type="ECO:0000259" key="1">
    <source>
        <dbReference type="Pfam" id="PF11907"/>
    </source>
</evidence>
<proteinExistence type="predicted"/>
<name>A0A329EC74_VIBDI</name>
<comment type="caution">
    <text evidence="3">The sequence shown here is derived from an EMBL/GenBank/DDBJ whole genome shotgun (WGS) entry which is preliminary data.</text>
</comment>
<dbReference type="EMBL" id="QLTR01000006">
    <property type="protein sequence ID" value="RAS66443.1"/>
    <property type="molecule type" value="Genomic_DNA"/>
</dbReference>
<feature type="domain" description="Protein NO VEIN C-terminal" evidence="2">
    <location>
        <begin position="195"/>
        <end position="271"/>
    </location>
</feature>
<dbReference type="Pfam" id="PF13020">
    <property type="entry name" value="NOV_C"/>
    <property type="match status" value="1"/>
</dbReference>
<dbReference type="InterPro" id="IPR024975">
    <property type="entry name" value="NOV_C"/>
</dbReference>
<reference evidence="3 4" key="1">
    <citation type="submission" date="2018-06" db="EMBL/GenBank/DDBJ databases">
        <title>Freshwater and sediment microbial communities from various areas in North America, analyzing microbe dynamics in response to fracking.</title>
        <authorList>
            <person name="Lamendella R."/>
        </authorList>
    </citation>
    <scope>NUCLEOTIDE SEQUENCE [LARGE SCALE GENOMIC DNA]</scope>
    <source>
        <strain evidence="3 4">99A</strain>
    </source>
</reference>
<dbReference type="Pfam" id="PF11907">
    <property type="entry name" value="DUF3427"/>
    <property type="match status" value="1"/>
</dbReference>
<protein>
    <submittedName>
        <fullName evidence="3">Uncharacterized protein DUF3883</fullName>
    </submittedName>
</protein>
<evidence type="ECO:0000313" key="3">
    <source>
        <dbReference type="EMBL" id="RAS66443.1"/>
    </source>
</evidence>
<sequence>MARENEDFLYDKFVVGEKYDRMSVMKIGEVTVPQQARDITGITRFNNSIVLFVTLDKSNKEKAHRYNDTFLLDGKQFFWESQNSNTPKSPAIQNIINGYPAILFVRIHDKIKGVTQPFIFAGKLKYLEHDKTNPVEVLFEVENYQNKPNALLGKIYAWSTDTKESLLSDLPKALMKVKNSAQGRMTDSKKKKAIELHAMKVAIEYYQQLGYDVKDTSSNCPYDLECFQNESFRRVEVKGTMSTGQFVNVTRNEVQDALSENCETDLFIVSGIEVSVMSAGEYITDGGKIRLITNWKPKAEDLEPTMYRYNAG</sequence>
<evidence type="ECO:0000313" key="4">
    <source>
        <dbReference type="Proteomes" id="UP000248729"/>
    </source>
</evidence>
<accession>A0A329EC74</accession>
<gene>
    <name evidence="3" type="ORF">DET48_106224</name>
</gene>
<dbReference type="AlphaFoldDB" id="A0A329EC74"/>
<evidence type="ECO:0000259" key="2">
    <source>
        <dbReference type="Pfam" id="PF13020"/>
    </source>
</evidence>
<dbReference type="Proteomes" id="UP000248729">
    <property type="component" value="Unassembled WGS sequence"/>
</dbReference>
<feature type="domain" description="DUF3427" evidence="1">
    <location>
        <begin position="13"/>
        <end position="132"/>
    </location>
</feature>